<dbReference type="RefSeq" id="WP_012463246.1">
    <property type="nucleotide sequence ID" value="NC_010794.1"/>
</dbReference>
<dbReference type="GO" id="GO:0005524">
    <property type="term" value="F:ATP binding"/>
    <property type="evidence" value="ECO:0007669"/>
    <property type="project" value="UniProtKB-UniRule"/>
</dbReference>
<dbReference type="PANTHER" id="PTHR11070">
    <property type="entry name" value="UVRD / RECB / PCRA DNA HELICASE FAMILY MEMBER"/>
    <property type="match status" value="1"/>
</dbReference>
<evidence type="ECO:0000256" key="8">
    <source>
        <dbReference type="ARBA" id="ARBA00034808"/>
    </source>
</evidence>
<gene>
    <name evidence="13" type="primary">uvrD</name>
    <name evidence="13" type="ordered locus">Minf_0909</name>
</gene>
<dbReference type="InterPro" id="IPR014017">
    <property type="entry name" value="DNA_helicase_UvrD-like_C"/>
</dbReference>
<comment type="catalytic activity">
    <reaction evidence="7">
        <text>Couples ATP hydrolysis with the unwinding of duplex DNA by translocating in the 3'-5' direction.</text>
        <dbReference type="EC" id="5.6.2.4"/>
    </reaction>
</comment>
<dbReference type="AlphaFoldDB" id="B3DUG1"/>
<evidence type="ECO:0000256" key="7">
    <source>
        <dbReference type="ARBA" id="ARBA00034617"/>
    </source>
</evidence>
<comment type="catalytic activity">
    <reaction evidence="9">
        <text>ATP + H2O = ADP + phosphate + H(+)</text>
        <dbReference type="Rhea" id="RHEA:13065"/>
        <dbReference type="ChEBI" id="CHEBI:15377"/>
        <dbReference type="ChEBI" id="CHEBI:15378"/>
        <dbReference type="ChEBI" id="CHEBI:30616"/>
        <dbReference type="ChEBI" id="CHEBI:43474"/>
        <dbReference type="ChEBI" id="CHEBI:456216"/>
        <dbReference type="EC" id="5.6.2.4"/>
    </reaction>
</comment>
<sequence length="636" mass="74011">MNRYEVELNEEQKKAVTAPLGPILVIAGAGSGKTRTLTYRVAYLIEKGINPGRILLATFTNKAAREMLNRVDRLVNTDTSQIWGGTFHHLCHKILRNHAKTIGFEQNFTIIDREDSIQLLTGCIEELNLKRGNKLFPSPEALLEVFSLVVNKVKPIWKTLEESFSHLAIFSDEITKLEYFYRERKKKLLVFDYDDLLFYTVKLFQEKENILKFYQSYFEYILVDEYQDTSRIQADFIDLLGQSSQRVMVVGDDAQSIYSWRGAEIENMLNFPKRYPSTVVINIKTNYRSTPEILALANAAIEGNQFQFPKELRAARKSLQEIKPQLLLCYSTAVQSQVIAEFIEDFRKQGIEAKEMAILYRAHFHALEMQLELTRRKIPFEITSGIRFFEQAHIKDICAFLRFFINPYDETAFKRIVKMFNGIGPKTLSQLWAEYLASSGSIEKLRPPKAAEKSWMSWLDIHKELSSPGYAHQPSKQLERILHGVYADHLKMLYECYQRRLEDIEELINFASLYNSTEDFLAQISLLTGVDTVQEQRGGVRLSTIHQAKGLEWKVVFIIMLCEGLFPSNYSLNHPTLLEEERRLFYVAATRAKDRLFLCYPARRSFNNRQSTYFPSRFLEELPKHLVIKTKFDRYS</sequence>
<evidence type="ECO:0000256" key="9">
    <source>
        <dbReference type="ARBA" id="ARBA00048988"/>
    </source>
</evidence>
<dbReference type="KEGG" id="min:Minf_0909"/>
<dbReference type="InterPro" id="IPR013986">
    <property type="entry name" value="DExx_box_DNA_helicase_dom_sf"/>
</dbReference>
<keyword evidence="5 10" id="KW-0067">ATP-binding</keyword>
<dbReference type="STRING" id="481448.Minf_0909"/>
<keyword evidence="3 10" id="KW-0378">Hydrolase</keyword>
<dbReference type="EC" id="5.6.2.4" evidence="8"/>
<feature type="binding site" evidence="10">
    <location>
        <begin position="27"/>
        <end position="34"/>
    </location>
    <ligand>
        <name>ATP</name>
        <dbReference type="ChEBI" id="CHEBI:30616"/>
    </ligand>
</feature>
<evidence type="ECO:0000256" key="3">
    <source>
        <dbReference type="ARBA" id="ARBA00022801"/>
    </source>
</evidence>
<dbReference type="InterPro" id="IPR000212">
    <property type="entry name" value="DNA_helicase_UvrD/REP"/>
</dbReference>
<evidence type="ECO:0000256" key="2">
    <source>
        <dbReference type="ARBA" id="ARBA00022741"/>
    </source>
</evidence>
<dbReference type="GO" id="GO:0043138">
    <property type="term" value="F:3'-5' DNA helicase activity"/>
    <property type="evidence" value="ECO:0007669"/>
    <property type="project" value="UniProtKB-EC"/>
</dbReference>
<keyword evidence="4 10" id="KW-0347">Helicase</keyword>
<comment type="similarity">
    <text evidence="1">Belongs to the helicase family. UvrD subfamily.</text>
</comment>
<dbReference type="PANTHER" id="PTHR11070:SF3">
    <property type="entry name" value="DNA 3'-5' HELICASE"/>
    <property type="match status" value="1"/>
</dbReference>
<dbReference type="PROSITE" id="PS51198">
    <property type="entry name" value="UVRD_HELICASE_ATP_BIND"/>
    <property type="match status" value="1"/>
</dbReference>
<organism evidence="13 14">
    <name type="scientific">Methylacidiphilum infernorum (isolate V4)</name>
    <name type="common">Methylokorus infernorum (strain V4)</name>
    <dbReference type="NCBI Taxonomy" id="481448"/>
    <lineage>
        <taxon>Bacteria</taxon>
        <taxon>Pseudomonadati</taxon>
        <taxon>Verrucomicrobiota</taxon>
        <taxon>Methylacidiphilae</taxon>
        <taxon>Methylacidiphilales</taxon>
        <taxon>Methylacidiphilaceae</taxon>
        <taxon>Methylacidiphilum (ex Ratnadevi et al. 2023)</taxon>
    </lineage>
</organism>
<evidence type="ECO:0000256" key="5">
    <source>
        <dbReference type="ARBA" id="ARBA00022840"/>
    </source>
</evidence>
<evidence type="ECO:0000259" key="12">
    <source>
        <dbReference type="PROSITE" id="PS51217"/>
    </source>
</evidence>
<dbReference type="EMBL" id="CP000975">
    <property type="protein sequence ID" value="ACD82964.1"/>
    <property type="molecule type" value="Genomic_DNA"/>
</dbReference>
<dbReference type="HOGENOM" id="CLU_004585_5_10_0"/>
<protein>
    <recommendedName>
        <fullName evidence="8">DNA 3'-5' helicase</fullName>
        <ecNumber evidence="8">5.6.2.4</ecNumber>
    </recommendedName>
</protein>
<dbReference type="GO" id="GO:0003677">
    <property type="term" value="F:DNA binding"/>
    <property type="evidence" value="ECO:0007669"/>
    <property type="project" value="InterPro"/>
</dbReference>
<evidence type="ECO:0000259" key="11">
    <source>
        <dbReference type="PROSITE" id="PS51198"/>
    </source>
</evidence>
<feature type="domain" description="UvrD-like helicase ATP-binding" evidence="11">
    <location>
        <begin position="6"/>
        <end position="290"/>
    </location>
</feature>
<dbReference type="eggNOG" id="COG0210">
    <property type="taxonomic scope" value="Bacteria"/>
</dbReference>
<evidence type="ECO:0000256" key="10">
    <source>
        <dbReference type="PROSITE-ProRule" id="PRU00560"/>
    </source>
</evidence>
<keyword evidence="6" id="KW-0413">Isomerase</keyword>
<dbReference type="PROSITE" id="PS51217">
    <property type="entry name" value="UVRD_HELICASE_CTER"/>
    <property type="match status" value="1"/>
</dbReference>
<dbReference type="Gene3D" id="3.40.50.300">
    <property type="entry name" value="P-loop containing nucleotide triphosphate hydrolases"/>
    <property type="match status" value="2"/>
</dbReference>
<dbReference type="GO" id="GO:0000725">
    <property type="term" value="P:recombinational repair"/>
    <property type="evidence" value="ECO:0007669"/>
    <property type="project" value="TreeGrafter"/>
</dbReference>
<dbReference type="CDD" id="cd17932">
    <property type="entry name" value="DEXQc_UvrD"/>
    <property type="match status" value="1"/>
</dbReference>
<dbReference type="GO" id="GO:0016887">
    <property type="term" value="F:ATP hydrolysis activity"/>
    <property type="evidence" value="ECO:0007669"/>
    <property type="project" value="RHEA"/>
</dbReference>
<dbReference type="OrthoDB" id="9810135at2"/>
<accession>B3DUG1</accession>
<evidence type="ECO:0000256" key="4">
    <source>
        <dbReference type="ARBA" id="ARBA00022806"/>
    </source>
</evidence>
<dbReference type="GO" id="GO:0005829">
    <property type="term" value="C:cytosol"/>
    <property type="evidence" value="ECO:0007669"/>
    <property type="project" value="TreeGrafter"/>
</dbReference>
<dbReference type="Gene3D" id="1.10.486.10">
    <property type="entry name" value="PCRA, domain 4"/>
    <property type="match status" value="1"/>
</dbReference>
<evidence type="ECO:0000256" key="1">
    <source>
        <dbReference type="ARBA" id="ARBA00009922"/>
    </source>
</evidence>
<proteinExistence type="inferred from homology"/>
<feature type="domain" description="UvrD-like helicase C-terminal" evidence="12">
    <location>
        <begin position="291"/>
        <end position="550"/>
    </location>
</feature>
<dbReference type="Gene3D" id="1.10.10.160">
    <property type="match status" value="1"/>
</dbReference>
<dbReference type="InterPro" id="IPR014016">
    <property type="entry name" value="UvrD-like_ATP-bd"/>
</dbReference>
<dbReference type="InterPro" id="IPR027417">
    <property type="entry name" value="P-loop_NTPase"/>
</dbReference>
<dbReference type="Pfam" id="PF00580">
    <property type="entry name" value="UvrD-helicase"/>
    <property type="match status" value="1"/>
</dbReference>
<evidence type="ECO:0000313" key="14">
    <source>
        <dbReference type="Proteomes" id="UP000009149"/>
    </source>
</evidence>
<dbReference type="Pfam" id="PF13361">
    <property type="entry name" value="UvrD_C"/>
    <property type="match status" value="1"/>
</dbReference>
<dbReference type="CDD" id="cd18807">
    <property type="entry name" value="SF1_C_UvrD"/>
    <property type="match status" value="1"/>
</dbReference>
<dbReference type="Proteomes" id="UP000009149">
    <property type="component" value="Chromosome"/>
</dbReference>
<evidence type="ECO:0000313" key="13">
    <source>
        <dbReference type="EMBL" id="ACD82964.1"/>
    </source>
</evidence>
<dbReference type="SUPFAM" id="SSF52540">
    <property type="entry name" value="P-loop containing nucleoside triphosphate hydrolases"/>
    <property type="match status" value="1"/>
</dbReference>
<keyword evidence="2 10" id="KW-0547">Nucleotide-binding</keyword>
<reference evidence="13 14" key="1">
    <citation type="journal article" date="2008" name="Biol. Direct">
        <title>Complete genome sequence of the extremely acidophilic methanotroph isolate V4, Methylacidiphilum infernorum, a representative of the bacterial phylum Verrucomicrobia.</title>
        <authorList>
            <person name="Hou S."/>
            <person name="Makarova K.S."/>
            <person name="Saw J.H."/>
            <person name="Senin P."/>
            <person name="Ly B.V."/>
            <person name="Zhou Z."/>
            <person name="Ren Y."/>
            <person name="Wang J."/>
            <person name="Galperin M.Y."/>
            <person name="Omelchenko M.V."/>
            <person name="Wolf Y.I."/>
            <person name="Yutin N."/>
            <person name="Koonin E.V."/>
            <person name="Stott M.B."/>
            <person name="Mountain B.W."/>
            <person name="Crowe M.A."/>
            <person name="Smirnova A.V."/>
            <person name="Dunfield P.F."/>
            <person name="Feng L."/>
            <person name="Wang L."/>
            <person name="Alam M."/>
        </authorList>
    </citation>
    <scope>NUCLEOTIDE SEQUENCE [LARGE SCALE GENOMIC DNA]</scope>
    <source>
        <strain evidence="14">Isolate V4</strain>
    </source>
</reference>
<name>B3DUG1_METI4</name>
<evidence type="ECO:0000256" key="6">
    <source>
        <dbReference type="ARBA" id="ARBA00023235"/>
    </source>
</evidence>